<evidence type="ECO:0000313" key="1">
    <source>
        <dbReference type="EMBL" id="ERT11021.1"/>
    </source>
</evidence>
<protein>
    <recommendedName>
        <fullName evidence="3">Reverse transcriptase N-terminal domain-containing protein</fullName>
    </recommendedName>
</protein>
<evidence type="ECO:0000313" key="2">
    <source>
        <dbReference type="Proteomes" id="UP000017133"/>
    </source>
</evidence>
<comment type="caution">
    <text evidence="1">The sequence shown here is derived from an EMBL/GenBank/DDBJ whole genome shotgun (WGS) entry which is preliminary data.</text>
</comment>
<sequence length="82" mass="9141">MIAKALNTAFEKVRVLQRKLYLAAKADPKRKFGVLYDKVCSGRVLVMAWTQVKANKGSSGIDRLTIDKIETEIGVGNFLQDI</sequence>
<proteinExistence type="predicted"/>
<dbReference type="EMBL" id="AXDT01000236">
    <property type="protein sequence ID" value="ERT11021.1"/>
    <property type="molecule type" value="Genomic_DNA"/>
</dbReference>
<dbReference type="AlphaFoldDB" id="U7QX03"/>
<gene>
    <name evidence="1" type="ORF">O185_21545</name>
</gene>
<reference evidence="1 2" key="1">
    <citation type="submission" date="2013-10" db="EMBL/GenBank/DDBJ databases">
        <title>Whole Genome Shotgun Sequence of Photorhabdus temperata J3.</title>
        <authorList>
            <person name="Park G.-S."/>
            <person name="Hong S.-J."/>
            <person name="Shin J.-H."/>
        </authorList>
    </citation>
    <scope>NUCLEOTIDE SEQUENCE [LARGE SCALE GENOMIC DNA]</scope>
    <source>
        <strain evidence="1 2">J3</strain>
    </source>
</reference>
<dbReference type="Proteomes" id="UP000017133">
    <property type="component" value="Unassembled WGS sequence"/>
</dbReference>
<evidence type="ECO:0008006" key="3">
    <source>
        <dbReference type="Google" id="ProtNLM"/>
    </source>
</evidence>
<keyword evidence="2" id="KW-1185">Reference proteome</keyword>
<name>U7QX03_PHOTE</name>
<accession>U7QX03</accession>
<organism evidence="1 2">
    <name type="scientific">Photorhabdus temperata J3</name>
    <dbReference type="NCBI Taxonomy" id="1389415"/>
    <lineage>
        <taxon>Bacteria</taxon>
        <taxon>Pseudomonadati</taxon>
        <taxon>Pseudomonadota</taxon>
        <taxon>Gammaproteobacteria</taxon>
        <taxon>Enterobacterales</taxon>
        <taxon>Morganellaceae</taxon>
        <taxon>Photorhabdus</taxon>
    </lineage>
</organism>
<dbReference type="PATRIC" id="fig|1389415.4.peg.4309"/>
<dbReference type="RefSeq" id="WP_021324018.1">
    <property type="nucleotide sequence ID" value="NZ_AXDT01000236.1"/>
</dbReference>